<evidence type="ECO:0000256" key="1">
    <source>
        <dbReference type="ARBA" id="ARBA00006890"/>
    </source>
</evidence>
<dbReference type="OrthoDB" id="9803871at2"/>
<accession>A0A1G9LXK1</accession>
<organism evidence="8 9">
    <name type="scientific">Halarsenatibacter silvermanii</name>
    <dbReference type="NCBI Taxonomy" id="321763"/>
    <lineage>
        <taxon>Bacteria</taxon>
        <taxon>Bacillati</taxon>
        <taxon>Bacillota</taxon>
        <taxon>Clostridia</taxon>
        <taxon>Halanaerobiales</taxon>
        <taxon>Halarsenatibacteraceae</taxon>
        <taxon>Halarsenatibacter</taxon>
    </lineage>
</organism>
<evidence type="ECO:0000259" key="7">
    <source>
        <dbReference type="Pfam" id="PF00483"/>
    </source>
</evidence>
<evidence type="ECO:0000313" key="9">
    <source>
        <dbReference type="Proteomes" id="UP000199476"/>
    </source>
</evidence>
<protein>
    <recommendedName>
        <fullName evidence="2 6">UTP--glucose-1-phosphate uridylyltransferase</fullName>
        <ecNumber evidence="2 6">2.7.7.9</ecNumber>
    </recommendedName>
    <alternativeName>
        <fullName evidence="6">UDP-glucose pyrophosphorylase</fullName>
    </alternativeName>
</protein>
<evidence type="ECO:0000256" key="6">
    <source>
        <dbReference type="RuleBase" id="RU361259"/>
    </source>
</evidence>
<dbReference type="AlphaFoldDB" id="A0A1G9LXK1"/>
<dbReference type="PANTHER" id="PTHR43197">
    <property type="entry name" value="UTP--GLUCOSE-1-PHOSPHATE URIDYLYLTRANSFERASE"/>
    <property type="match status" value="1"/>
</dbReference>
<dbReference type="GO" id="GO:0006011">
    <property type="term" value="P:UDP-alpha-D-glucose metabolic process"/>
    <property type="evidence" value="ECO:0007669"/>
    <property type="project" value="InterPro"/>
</dbReference>
<dbReference type="EC" id="2.7.7.9" evidence="2 6"/>
<evidence type="ECO:0000256" key="3">
    <source>
        <dbReference type="ARBA" id="ARBA00022679"/>
    </source>
</evidence>
<dbReference type="EMBL" id="FNGO01000007">
    <property type="protein sequence ID" value="SDL66633.1"/>
    <property type="molecule type" value="Genomic_DNA"/>
</dbReference>
<dbReference type="InterPro" id="IPR029044">
    <property type="entry name" value="Nucleotide-diphossugar_trans"/>
</dbReference>
<dbReference type="InterPro" id="IPR005835">
    <property type="entry name" value="NTP_transferase_dom"/>
</dbReference>
<evidence type="ECO:0000256" key="4">
    <source>
        <dbReference type="ARBA" id="ARBA00022695"/>
    </source>
</evidence>
<dbReference type="PANTHER" id="PTHR43197:SF1">
    <property type="entry name" value="UTP--GLUCOSE-1-PHOSPHATE URIDYLYLTRANSFERASE"/>
    <property type="match status" value="1"/>
</dbReference>
<dbReference type="SUPFAM" id="SSF53448">
    <property type="entry name" value="Nucleotide-diphospho-sugar transferases"/>
    <property type="match status" value="1"/>
</dbReference>
<evidence type="ECO:0000313" key="8">
    <source>
        <dbReference type="EMBL" id="SDL66633.1"/>
    </source>
</evidence>
<dbReference type="InterPro" id="IPR005771">
    <property type="entry name" value="GalU_uridylyltTrfase_bac/arc"/>
</dbReference>
<dbReference type="GO" id="GO:0003983">
    <property type="term" value="F:UTP:glucose-1-phosphate uridylyltransferase activity"/>
    <property type="evidence" value="ECO:0007669"/>
    <property type="project" value="UniProtKB-EC"/>
</dbReference>
<evidence type="ECO:0000256" key="2">
    <source>
        <dbReference type="ARBA" id="ARBA00012415"/>
    </source>
</evidence>
<reference evidence="8 9" key="1">
    <citation type="submission" date="2016-10" db="EMBL/GenBank/DDBJ databases">
        <authorList>
            <person name="de Groot N.N."/>
        </authorList>
    </citation>
    <scope>NUCLEOTIDE SEQUENCE [LARGE SCALE GENOMIC DNA]</scope>
    <source>
        <strain evidence="8 9">SLAS-1</strain>
    </source>
</reference>
<feature type="domain" description="Nucleotidyl transferase" evidence="7">
    <location>
        <begin position="5"/>
        <end position="265"/>
    </location>
</feature>
<keyword evidence="9" id="KW-1185">Reference proteome</keyword>
<name>A0A1G9LXK1_9FIRM</name>
<dbReference type="Pfam" id="PF00483">
    <property type="entry name" value="NTP_transferase"/>
    <property type="match status" value="1"/>
</dbReference>
<comment type="catalytic activity">
    <reaction evidence="5 6">
        <text>alpha-D-glucose 1-phosphate + UTP + H(+) = UDP-alpha-D-glucose + diphosphate</text>
        <dbReference type="Rhea" id="RHEA:19889"/>
        <dbReference type="ChEBI" id="CHEBI:15378"/>
        <dbReference type="ChEBI" id="CHEBI:33019"/>
        <dbReference type="ChEBI" id="CHEBI:46398"/>
        <dbReference type="ChEBI" id="CHEBI:58601"/>
        <dbReference type="ChEBI" id="CHEBI:58885"/>
        <dbReference type="EC" id="2.7.7.9"/>
    </reaction>
</comment>
<keyword evidence="4 6" id="KW-0548">Nucleotidyltransferase</keyword>
<comment type="similarity">
    <text evidence="1 6">Belongs to the UDPGP type 2 family.</text>
</comment>
<evidence type="ECO:0000256" key="5">
    <source>
        <dbReference type="ARBA" id="ARBA00048128"/>
    </source>
</evidence>
<dbReference type="Gene3D" id="3.90.550.10">
    <property type="entry name" value="Spore Coat Polysaccharide Biosynthesis Protein SpsA, Chain A"/>
    <property type="match status" value="1"/>
</dbReference>
<dbReference type="Proteomes" id="UP000199476">
    <property type="component" value="Unassembled WGS sequence"/>
</dbReference>
<proteinExistence type="inferred from homology"/>
<keyword evidence="3 6" id="KW-0808">Transferase</keyword>
<dbReference type="CDD" id="cd02541">
    <property type="entry name" value="UGPase_prokaryotic"/>
    <property type="match status" value="1"/>
</dbReference>
<dbReference type="STRING" id="321763.SAMN04488692_10741"/>
<sequence length="294" mass="33006">MNINKAVIPAAGYGTRFLPASKAIPKEMIPVVDKPTIQYVVEEAVRAGIEEVMLVTGRNKEEIENHFDRDPELEQVLAEKGKNEMLERVKYVSDLITIHTVRQKEQRGLGHAVAHAEAFVGDEYFAVLLGDDIMHSEKPVIGQLIDHARESGKPVIGCQEVSRESIQLYGSVDCEERSKRRAKVSDLIEKPAPEEAPSTLAVLGRYVLPPEIFPIIDETPPGKGGEIQLTDAIKILAERQHVEAFNFRARRYDVGSKQGFLQATVEHALRREDISDEFRSYLKKLLNGEIEQED</sequence>
<gene>
    <name evidence="8" type="ORF">SAMN04488692_10741</name>
</gene>
<dbReference type="RefSeq" id="WP_089759333.1">
    <property type="nucleotide sequence ID" value="NZ_FNGO01000007.1"/>
</dbReference>
<dbReference type="NCBIfam" id="TIGR01099">
    <property type="entry name" value="galU"/>
    <property type="match status" value="1"/>
</dbReference>